<dbReference type="GO" id="GO:0003676">
    <property type="term" value="F:nucleic acid binding"/>
    <property type="evidence" value="ECO:0007669"/>
    <property type="project" value="InterPro"/>
</dbReference>
<dbReference type="InterPro" id="IPR001878">
    <property type="entry name" value="Znf_CCHC"/>
</dbReference>
<keyword evidence="1" id="KW-0863">Zinc-finger</keyword>
<evidence type="ECO:0000313" key="5">
    <source>
        <dbReference type="Proteomes" id="UP000239757"/>
    </source>
</evidence>
<evidence type="ECO:0000259" key="3">
    <source>
        <dbReference type="PROSITE" id="PS50158"/>
    </source>
</evidence>
<proteinExistence type="predicted"/>
<keyword evidence="1" id="KW-0479">Metal-binding</keyword>
<feature type="region of interest" description="Disordered" evidence="2">
    <location>
        <begin position="219"/>
        <end position="249"/>
    </location>
</feature>
<dbReference type="InterPro" id="IPR040256">
    <property type="entry name" value="At4g02000-like"/>
</dbReference>
<dbReference type="InterPro" id="IPR025836">
    <property type="entry name" value="Zn_knuckle_CX2CX4HX4C"/>
</dbReference>
<dbReference type="Pfam" id="PF14392">
    <property type="entry name" value="zf-CCHC_4"/>
    <property type="match status" value="1"/>
</dbReference>
<dbReference type="PROSITE" id="PS50158">
    <property type="entry name" value="ZF_CCHC"/>
    <property type="match status" value="1"/>
</dbReference>
<evidence type="ECO:0000313" key="4">
    <source>
        <dbReference type="EMBL" id="PPS09761.1"/>
    </source>
</evidence>
<gene>
    <name evidence="4" type="ORF">GOBAR_AA10888</name>
</gene>
<name>A0A2P5Y2I8_GOSBA</name>
<evidence type="ECO:0000256" key="2">
    <source>
        <dbReference type="SAM" id="MobiDB-lite"/>
    </source>
</evidence>
<evidence type="ECO:0000256" key="1">
    <source>
        <dbReference type="PROSITE-ProRule" id="PRU00047"/>
    </source>
</evidence>
<keyword evidence="1" id="KW-0862">Zinc</keyword>
<sequence length="374" mass="43331">MAREHPNREAMYRVFKSLWYTKEEVDFVALKEGAIIVKFRCLEDRSRILNLMPWLFDKCLFSMVPFVKGKNIASYEFGLSPFWLRVYNIPIELMDRQLAVEVGNTIGELVAIDWKDRNGAWTEFMRLKVKIDISKPLRRIVKLESRYGGETIGVIKYERLPDFCYVCGLIGHTSKNCKDNREGAGINDSNAQYGSWMRAPFVNPNQERNMRRNGVEIVKTKITANEDNEESQTNSGGEKGSISTSPVEKRSHKLIRDCMGWFKHKRKRMSGPNGNNSEESPCKVVRRRLMESVSPFKVVSSSDHDAISLDTEGRRPRDGLRDPRLSFKYDVCWARNEEAKMIIKEAWQRGSQDTLEKISIVGKELGRWQYKKLK</sequence>
<feature type="domain" description="CCHC-type" evidence="3">
    <location>
        <begin position="164"/>
        <end position="179"/>
    </location>
</feature>
<dbReference type="OrthoDB" id="994464at2759"/>
<reference evidence="4 5" key="1">
    <citation type="submission" date="2015-01" db="EMBL/GenBank/DDBJ databases">
        <title>Genome of allotetraploid Gossypium barbadense reveals genomic plasticity and fiber elongation in cotton evolution.</title>
        <authorList>
            <person name="Chen X."/>
            <person name="Liu X."/>
            <person name="Zhao B."/>
            <person name="Zheng H."/>
            <person name="Hu Y."/>
            <person name="Lu G."/>
            <person name="Yang C."/>
            <person name="Chen J."/>
            <person name="Shan C."/>
            <person name="Zhang L."/>
            <person name="Zhou Y."/>
            <person name="Wang L."/>
            <person name="Guo W."/>
            <person name="Bai Y."/>
            <person name="Ruan J."/>
            <person name="Shangguan X."/>
            <person name="Mao Y."/>
            <person name="Jiang J."/>
            <person name="Zhu Y."/>
            <person name="Lei J."/>
            <person name="Kang H."/>
            <person name="Chen S."/>
            <person name="He X."/>
            <person name="Wang R."/>
            <person name="Wang Y."/>
            <person name="Chen J."/>
            <person name="Wang L."/>
            <person name="Yu S."/>
            <person name="Wang B."/>
            <person name="Wei J."/>
            <person name="Song S."/>
            <person name="Lu X."/>
            <person name="Gao Z."/>
            <person name="Gu W."/>
            <person name="Deng X."/>
            <person name="Ma D."/>
            <person name="Wang S."/>
            <person name="Liang W."/>
            <person name="Fang L."/>
            <person name="Cai C."/>
            <person name="Zhu X."/>
            <person name="Zhou B."/>
            <person name="Zhang Y."/>
            <person name="Chen Z."/>
            <person name="Xu S."/>
            <person name="Zhu R."/>
            <person name="Wang S."/>
            <person name="Zhang T."/>
            <person name="Zhao G."/>
        </authorList>
    </citation>
    <scope>NUCLEOTIDE SEQUENCE [LARGE SCALE GENOMIC DNA]</scope>
    <source>
        <strain evidence="5">cv. Xinhai21</strain>
        <tissue evidence="4">Leaf</tissue>
    </source>
</reference>
<dbReference type="PANTHER" id="PTHR31286">
    <property type="entry name" value="GLYCINE-RICH CELL WALL STRUCTURAL PROTEIN 1.8-LIKE"/>
    <property type="match status" value="1"/>
</dbReference>
<accession>A0A2P5Y2I8</accession>
<dbReference type="AlphaFoldDB" id="A0A2P5Y2I8"/>
<dbReference type="GO" id="GO:0008270">
    <property type="term" value="F:zinc ion binding"/>
    <property type="evidence" value="ECO:0007669"/>
    <property type="project" value="UniProtKB-KW"/>
</dbReference>
<protein>
    <recommendedName>
        <fullName evidence="3">CCHC-type domain-containing protein</fullName>
    </recommendedName>
</protein>
<feature type="compositionally biased region" description="Polar residues" evidence="2">
    <location>
        <begin position="231"/>
        <end position="246"/>
    </location>
</feature>
<dbReference type="PANTHER" id="PTHR31286:SF178">
    <property type="entry name" value="DUF4283 DOMAIN-CONTAINING PROTEIN"/>
    <property type="match status" value="1"/>
</dbReference>
<organism evidence="4 5">
    <name type="scientific">Gossypium barbadense</name>
    <name type="common">Sea Island cotton</name>
    <name type="synonym">Hibiscus barbadensis</name>
    <dbReference type="NCBI Taxonomy" id="3634"/>
    <lineage>
        <taxon>Eukaryota</taxon>
        <taxon>Viridiplantae</taxon>
        <taxon>Streptophyta</taxon>
        <taxon>Embryophyta</taxon>
        <taxon>Tracheophyta</taxon>
        <taxon>Spermatophyta</taxon>
        <taxon>Magnoliopsida</taxon>
        <taxon>eudicotyledons</taxon>
        <taxon>Gunneridae</taxon>
        <taxon>Pentapetalae</taxon>
        <taxon>rosids</taxon>
        <taxon>malvids</taxon>
        <taxon>Malvales</taxon>
        <taxon>Malvaceae</taxon>
        <taxon>Malvoideae</taxon>
        <taxon>Gossypium</taxon>
    </lineage>
</organism>
<dbReference type="EMBL" id="KZ663824">
    <property type="protein sequence ID" value="PPS09761.1"/>
    <property type="molecule type" value="Genomic_DNA"/>
</dbReference>
<dbReference type="Proteomes" id="UP000239757">
    <property type="component" value="Unassembled WGS sequence"/>
</dbReference>